<sequence length="202" mass="22198">MAKRASEETGFVPVSTADVNNSVINDASVSTDHNSNKKVKHNSPKLSSKFVVESAVIEEIKTEENLTAIYDATSKDTNLIAIVFLFATWSAPCKTILVAYQNLINKLASVAAADIIAESAESTKQYPTANDVPTEVSSELWNISSPATLKFRFYKIDKDKGPRSGTTAKVPMYIAYRDGEKLGEISTQGKSLERRIEKFELQ</sequence>
<protein>
    <recommendedName>
        <fullName evidence="3">Thioredoxin domain-containing protein</fullName>
    </recommendedName>
</protein>
<organism evidence="1 2">
    <name type="scientific">Physocladia obscura</name>
    <dbReference type="NCBI Taxonomy" id="109957"/>
    <lineage>
        <taxon>Eukaryota</taxon>
        <taxon>Fungi</taxon>
        <taxon>Fungi incertae sedis</taxon>
        <taxon>Chytridiomycota</taxon>
        <taxon>Chytridiomycota incertae sedis</taxon>
        <taxon>Chytridiomycetes</taxon>
        <taxon>Chytridiales</taxon>
        <taxon>Chytriomycetaceae</taxon>
        <taxon>Physocladia</taxon>
    </lineage>
</organism>
<accession>A0AAD5XMS3</accession>
<evidence type="ECO:0000313" key="1">
    <source>
        <dbReference type="EMBL" id="KAJ3142056.1"/>
    </source>
</evidence>
<evidence type="ECO:0008006" key="3">
    <source>
        <dbReference type="Google" id="ProtNLM"/>
    </source>
</evidence>
<comment type="caution">
    <text evidence="1">The sequence shown here is derived from an EMBL/GenBank/DDBJ whole genome shotgun (WGS) entry which is preliminary data.</text>
</comment>
<evidence type="ECO:0000313" key="2">
    <source>
        <dbReference type="Proteomes" id="UP001211907"/>
    </source>
</evidence>
<dbReference type="SUPFAM" id="SSF52833">
    <property type="entry name" value="Thioredoxin-like"/>
    <property type="match status" value="1"/>
</dbReference>
<proteinExistence type="predicted"/>
<gene>
    <name evidence="1" type="ORF">HK100_003251</name>
</gene>
<dbReference type="InterPro" id="IPR036249">
    <property type="entry name" value="Thioredoxin-like_sf"/>
</dbReference>
<dbReference type="AlphaFoldDB" id="A0AAD5XMS3"/>
<keyword evidence="2" id="KW-1185">Reference proteome</keyword>
<dbReference type="Proteomes" id="UP001211907">
    <property type="component" value="Unassembled WGS sequence"/>
</dbReference>
<name>A0AAD5XMS3_9FUNG</name>
<dbReference type="EMBL" id="JADGJH010000018">
    <property type="protein sequence ID" value="KAJ3142056.1"/>
    <property type="molecule type" value="Genomic_DNA"/>
</dbReference>
<reference evidence="1" key="1">
    <citation type="submission" date="2020-05" db="EMBL/GenBank/DDBJ databases">
        <title>Phylogenomic resolution of chytrid fungi.</title>
        <authorList>
            <person name="Stajich J.E."/>
            <person name="Amses K."/>
            <person name="Simmons R."/>
            <person name="Seto K."/>
            <person name="Myers J."/>
            <person name="Bonds A."/>
            <person name="Quandt C.A."/>
            <person name="Barry K."/>
            <person name="Liu P."/>
            <person name="Grigoriev I."/>
            <person name="Longcore J.E."/>
            <person name="James T.Y."/>
        </authorList>
    </citation>
    <scope>NUCLEOTIDE SEQUENCE</scope>
    <source>
        <strain evidence="1">JEL0513</strain>
    </source>
</reference>
<dbReference type="Gene3D" id="3.40.30.10">
    <property type="entry name" value="Glutaredoxin"/>
    <property type="match status" value="1"/>
</dbReference>